<dbReference type="RefSeq" id="WP_141372594.1">
    <property type="nucleotide sequence ID" value="NZ_BJLR01000025.1"/>
</dbReference>
<comment type="caution">
    <text evidence="1">The sequence shown here is derived from an EMBL/GenBank/DDBJ whole genome shotgun (WGS) entry which is preliminary data.</text>
</comment>
<dbReference type="EMBL" id="BJLR01000025">
    <property type="protein sequence ID" value="GEA88806.1"/>
    <property type="molecule type" value="Genomic_DNA"/>
</dbReference>
<protein>
    <submittedName>
        <fullName evidence="1">Uncharacterized protein</fullName>
    </submittedName>
</protein>
<reference evidence="1" key="1">
    <citation type="submission" date="2019-06" db="EMBL/GenBank/DDBJ databases">
        <title>Whole genome shotgun sequence of Cellulomonas cellasea NBRC 3753.</title>
        <authorList>
            <person name="Hosoyama A."/>
            <person name="Uohara A."/>
            <person name="Ohji S."/>
            <person name="Ichikawa N."/>
        </authorList>
    </citation>
    <scope>NUCLEOTIDE SEQUENCE [LARGE SCALE GENOMIC DNA]</scope>
    <source>
        <strain evidence="1">NBRC 3753</strain>
    </source>
</reference>
<name>A0A4Y3KZK3_9CELL</name>
<evidence type="ECO:0000313" key="2">
    <source>
        <dbReference type="Proteomes" id="UP000317046"/>
    </source>
</evidence>
<sequence length="542" mass="56362">MLRALRHRVTGDDRERGAALVAAVAVALIGIALASVVVANTIVTANDSGRDRARTVQVHSAEGAVDAVFAELETSTPCQWPASGTFSSGTSPSTTTVSAAVTYYDVNNVQLPCSAGAVTGSPTLAVVTATSTSPQVGSSTPSRRSVQSKVNLTPLSVPGRGAAIFAASSIMTTNGFTLETSLPDTEVDVWVDTGDVNCNSNVKIDGNLIVVDGKVDISNACRITQNLWSKKALTVHSAQSAGLTTVGVDTYASAGATLAGGSKYGRDVMIVGGLSTWGGGPQAGGSVRTGVAASSIPQYVPVKLPEVNYRLSDWTGFVTSGDRSAAYRQWVIDNAVANNAPTWSDARNPAKTQCTVAGESYGVNGPLVGPAVPTVFDTRHCAQTMFQGGLDIQLRSDLVIFANDFYATGNFKITSKDGAQHNVWIIIPDPDPTPNGLAECGKTVGGKKSGNFKIDSGSLAIAPITLFVYTPCTLETNNTATFYGQLYGGNVILRNNMTQRYVPIGIPGVTFPSTTPTAASGFRVDVVYKREVKPASTPAPTP</sequence>
<organism evidence="1 2">
    <name type="scientific">Cellulomonas cellasea</name>
    <dbReference type="NCBI Taxonomy" id="43670"/>
    <lineage>
        <taxon>Bacteria</taxon>
        <taxon>Bacillati</taxon>
        <taxon>Actinomycetota</taxon>
        <taxon>Actinomycetes</taxon>
        <taxon>Micrococcales</taxon>
        <taxon>Cellulomonadaceae</taxon>
        <taxon>Cellulomonas</taxon>
    </lineage>
</organism>
<accession>A0A4Y3KZK3</accession>
<keyword evidence="2" id="KW-1185">Reference proteome</keyword>
<dbReference type="Proteomes" id="UP000317046">
    <property type="component" value="Unassembled WGS sequence"/>
</dbReference>
<proteinExistence type="predicted"/>
<dbReference type="AlphaFoldDB" id="A0A4Y3KZK3"/>
<gene>
    <name evidence="1" type="ORF">CCE01nite_27550</name>
</gene>
<evidence type="ECO:0000313" key="1">
    <source>
        <dbReference type="EMBL" id="GEA88806.1"/>
    </source>
</evidence>